<protein>
    <submittedName>
        <fullName evidence="2">VOC family protein</fullName>
    </submittedName>
</protein>
<keyword evidence="3" id="KW-1185">Reference proteome</keyword>
<dbReference type="Proteomes" id="UP000662783">
    <property type="component" value="Chromosome"/>
</dbReference>
<reference evidence="2" key="1">
    <citation type="submission" date="2021-02" db="EMBL/GenBank/DDBJ databases">
        <title>Fulvivirga sp. S481 isolated from sea water.</title>
        <authorList>
            <person name="Bae S.S."/>
            <person name="Baek K."/>
        </authorList>
    </citation>
    <scope>NUCLEOTIDE SEQUENCE</scope>
    <source>
        <strain evidence="2">S481</strain>
    </source>
</reference>
<dbReference type="AlphaFoldDB" id="A0A975A1T7"/>
<dbReference type="RefSeq" id="WP_205723205.1">
    <property type="nucleotide sequence ID" value="NZ_CP070608.1"/>
</dbReference>
<sequence>MNLNQVTLPSKDLDKSVKFYKKLGFNLIVDALPNYARFECPDGDSSFSLHKVEELISNSGVSIYFEIQEIDQKVNELVKKGIQFDEAPIDKGWLWRESRLKDPDGNQLILFYGGKNRLNPTWRIN</sequence>
<accession>A0A975A1T7</accession>
<dbReference type="Gene3D" id="3.10.180.10">
    <property type="entry name" value="2,3-Dihydroxybiphenyl 1,2-Dioxygenase, domain 1"/>
    <property type="match status" value="1"/>
</dbReference>
<dbReference type="SUPFAM" id="SSF54593">
    <property type="entry name" value="Glyoxalase/Bleomycin resistance protein/Dihydroxybiphenyl dioxygenase"/>
    <property type="match status" value="1"/>
</dbReference>
<evidence type="ECO:0000259" key="1">
    <source>
        <dbReference type="PROSITE" id="PS51819"/>
    </source>
</evidence>
<gene>
    <name evidence="2" type="ORF">JR347_06320</name>
</gene>
<dbReference type="InterPro" id="IPR029068">
    <property type="entry name" value="Glyas_Bleomycin-R_OHBP_Dase"/>
</dbReference>
<evidence type="ECO:0000313" key="2">
    <source>
        <dbReference type="EMBL" id="QSE98691.1"/>
    </source>
</evidence>
<dbReference type="EMBL" id="CP070608">
    <property type="protein sequence ID" value="QSE98691.1"/>
    <property type="molecule type" value="Genomic_DNA"/>
</dbReference>
<dbReference type="Pfam" id="PF00903">
    <property type="entry name" value="Glyoxalase"/>
    <property type="match status" value="1"/>
</dbReference>
<dbReference type="InterPro" id="IPR004360">
    <property type="entry name" value="Glyas_Fos-R_dOase_dom"/>
</dbReference>
<organism evidence="2 3">
    <name type="scientific">Fulvivirga lutea</name>
    <dbReference type="NCBI Taxonomy" id="2810512"/>
    <lineage>
        <taxon>Bacteria</taxon>
        <taxon>Pseudomonadati</taxon>
        <taxon>Bacteroidota</taxon>
        <taxon>Cytophagia</taxon>
        <taxon>Cytophagales</taxon>
        <taxon>Fulvivirgaceae</taxon>
        <taxon>Fulvivirga</taxon>
    </lineage>
</organism>
<feature type="domain" description="VOC" evidence="1">
    <location>
        <begin position="2"/>
        <end position="113"/>
    </location>
</feature>
<proteinExistence type="predicted"/>
<dbReference type="InterPro" id="IPR037523">
    <property type="entry name" value="VOC_core"/>
</dbReference>
<dbReference type="KEGG" id="fuv:JR347_06320"/>
<dbReference type="PROSITE" id="PS51819">
    <property type="entry name" value="VOC"/>
    <property type="match status" value="1"/>
</dbReference>
<evidence type="ECO:0000313" key="3">
    <source>
        <dbReference type="Proteomes" id="UP000662783"/>
    </source>
</evidence>
<name>A0A975A1T7_9BACT</name>